<keyword evidence="2" id="KW-1185">Reference proteome</keyword>
<protein>
    <submittedName>
        <fullName evidence="1">Uncharacterized protein</fullName>
    </submittedName>
</protein>
<dbReference type="OrthoDB" id="4960444at2759"/>
<proteinExistence type="predicted"/>
<sequence>MASEIESSTLVSSIREQLGADKYDALIANSSPSEYLEAGKTLTWDSIRPVLDKLSKIILNTEQQKLYTKGVATTMCSDTTPSTQDTGRTLRALWDQAGWAIVEGVEHFVGVEPQHQQLYDLSHRNGLIVLDSGWTATQLIKYCRAFDNRIVPLCLDESIPVEEKLKAVEQMEVEAILLAGYSQIKNAQFTNVNTVYQTALLGEAKSAASSAGISPETLVQQLLPEVELHSFPLTQATNMPGLLGAHVQIGGLLAVGTVECKLASLVLSAAAHAMGSRREVKATQGQTQGKKPIDIPARIRDVEDYTTTFRKYWRFTTDDARAILSWLKTGAALVDLPPYLWLALNEGSKLYLQMADYLDKYVDLTATEHPESLRQAEDEDPVNAEISKLLRSGFADSLKKYSRA</sequence>
<dbReference type="Proteomes" id="UP000039046">
    <property type="component" value="Unassembled WGS sequence"/>
</dbReference>
<dbReference type="EMBL" id="CDHN01000002">
    <property type="protein sequence ID" value="CEJ85920.1"/>
    <property type="molecule type" value="Genomic_DNA"/>
</dbReference>
<reference evidence="1 2" key="1">
    <citation type="journal article" date="2015" name="Genome Announc.">
        <title>Draft Genome Sequence and Gene Annotation of the Entomopathogenic Fungus Verticillium hemipterigenum.</title>
        <authorList>
            <person name="Horn F."/>
            <person name="Habel A."/>
            <person name="Scharf D.H."/>
            <person name="Dworschak J."/>
            <person name="Brakhage A.A."/>
            <person name="Guthke R."/>
            <person name="Hertweck C."/>
            <person name="Linde J."/>
        </authorList>
    </citation>
    <scope>NUCLEOTIDE SEQUENCE [LARGE SCALE GENOMIC DNA]</scope>
</reference>
<name>A0A0A1STY8_9HYPO</name>
<gene>
    <name evidence="1" type="ORF">VHEMI03959</name>
</gene>
<accession>A0A0A1STY8</accession>
<evidence type="ECO:0000313" key="2">
    <source>
        <dbReference type="Proteomes" id="UP000039046"/>
    </source>
</evidence>
<evidence type="ECO:0000313" key="1">
    <source>
        <dbReference type="EMBL" id="CEJ85920.1"/>
    </source>
</evidence>
<dbReference type="AlphaFoldDB" id="A0A0A1STY8"/>
<dbReference type="HOGENOM" id="CLU_054223_0_0_1"/>
<organism evidence="1 2">
    <name type="scientific">[Torrubiella] hemipterigena</name>
    <dbReference type="NCBI Taxonomy" id="1531966"/>
    <lineage>
        <taxon>Eukaryota</taxon>
        <taxon>Fungi</taxon>
        <taxon>Dikarya</taxon>
        <taxon>Ascomycota</taxon>
        <taxon>Pezizomycotina</taxon>
        <taxon>Sordariomycetes</taxon>
        <taxon>Hypocreomycetidae</taxon>
        <taxon>Hypocreales</taxon>
        <taxon>Clavicipitaceae</taxon>
        <taxon>Clavicipitaceae incertae sedis</taxon>
        <taxon>'Torrubiella' clade</taxon>
    </lineage>
</organism>